<protein>
    <submittedName>
        <fullName evidence="1">Uncharacterized protein</fullName>
    </submittedName>
</protein>
<reference evidence="1 2" key="1">
    <citation type="submission" date="2020-04" db="EMBL/GenBank/DDBJ databases">
        <authorList>
            <person name="Alioto T."/>
            <person name="Alioto T."/>
            <person name="Gomez Garrido J."/>
        </authorList>
    </citation>
    <scope>NUCLEOTIDE SEQUENCE [LARGE SCALE GENOMIC DNA]</scope>
</reference>
<organism evidence="1 2">
    <name type="scientific">Cloeon dipterum</name>
    <dbReference type="NCBI Taxonomy" id="197152"/>
    <lineage>
        <taxon>Eukaryota</taxon>
        <taxon>Metazoa</taxon>
        <taxon>Ecdysozoa</taxon>
        <taxon>Arthropoda</taxon>
        <taxon>Hexapoda</taxon>
        <taxon>Insecta</taxon>
        <taxon>Pterygota</taxon>
        <taxon>Palaeoptera</taxon>
        <taxon>Ephemeroptera</taxon>
        <taxon>Pisciforma</taxon>
        <taxon>Baetidae</taxon>
        <taxon>Cloeon</taxon>
    </lineage>
</organism>
<comment type="caution">
    <text evidence="1">The sequence shown here is derived from an EMBL/GenBank/DDBJ whole genome shotgun (WGS) entry which is preliminary data.</text>
</comment>
<gene>
    <name evidence="1" type="ORF">CLODIP_2_CD06102</name>
</gene>
<proteinExistence type="predicted"/>
<dbReference type="Proteomes" id="UP000494165">
    <property type="component" value="Unassembled WGS sequence"/>
</dbReference>
<name>A0A8S1C0H0_9INSE</name>
<dbReference type="AlphaFoldDB" id="A0A8S1C0H0"/>
<evidence type="ECO:0000313" key="1">
    <source>
        <dbReference type="EMBL" id="CAB3365437.1"/>
    </source>
</evidence>
<dbReference type="EMBL" id="CADEPI010000020">
    <property type="protein sequence ID" value="CAB3365437.1"/>
    <property type="molecule type" value="Genomic_DNA"/>
</dbReference>
<sequence>MLVSVVINPASAPSSSSVRVALFCSVVVQKATHMSAALAATWAAMKRNTTNQIAKQEPPIERYSLYVEKLTAPSSVISSFASSSFSVSLAWYKDSSSLMACRLCWDELEICLRMDLSGVSALPSSSQPKSSPAGSPITSENIPCDLISWSKVPLVRMEPL</sequence>
<evidence type="ECO:0000313" key="2">
    <source>
        <dbReference type="Proteomes" id="UP000494165"/>
    </source>
</evidence>
<accession>A0A8S1C0H0</accession>
<keyword evidence="2" id="KW-1185">Reference proteome</keyword>